<dbReference type="HAMAP" id="MF_01023">
    <property type="entry name" value="HisC_aminotrans_2"/>
    <property type="match status" value="1"/>
</dbReference>
<dbReference type="GO" id="GO:0004400">
    <property type="term" value="F:histidinol-phosphate transaminase activity"/>
    <property type="evidence" value="ECO:0007669"/>
    <property type="project" value="UniProtKB-UniRule"/>
</dbReference>
<comment type="subunit">
    <text evidence="3 9">Homodimer.</text>
</comment>
<sequence>MIKDLVRRDVVNLKNYQVHMQQCKYKMDANESPFDLPEDIYARLSEVIRNARPNIYPDPLATRLRGAISAYAGVNADNIIVGNGSDDLIHGIMNSFVEREDFVLYPEPSFSMYRIYTLIAGAKPIGIPLGEDFQYHVGTFIEAVNKYAPKVVFLCVPNNPTGNVLSKEAIVDILESVKGLLVVDEAYYEFYGETVVDLIGKYPNLVILRTFSKAMGIAGLRVGYLISSNEVIDELYKTKSPYNINSVSQAVAYEVLKSGIYKERLNYIISERNRLFNRLKEIKGVKAYPSAANFILIRVADAEKVHQKLIEKDILVRSFKGDPYLNDCLRITVGTAEANEHLIKSLREIMQ</sequence>
<dbReference type="EMBL" id="FQVH01000020">
    <property type="protein sequence ID" value="SHF38258.1"/>
    <property type="molecule type" value="Genomic_DNA"/>
</dbReference>
<keyword evidence="4 9" id="KW-0032">Aminotransferase</keyword>
<evidence type="ECO:0000259" key="10">
    <source>
        <dbReference type="Pfam" id="PF00155"/>
    </source>
</evidence>
<evidence type="ECO:0000256" key="3">
    <source>
        <dbReference type="ARBA" id="ARBA00011738"/>
    </source>
</evidence>
<dbReference type="PROSITE" id="PS00599">
    <property type="entry name" value="AA_TRANSFER_CLASS_2"/>
    <property type="match status" value="1"/>
</dbReference>
<gene>
    <name evidence="9" type="primary">hisC</name>
    <name evidence="11" type="ORF">SAMN02746089_01802</name>
</gene>
<evidence type="ECO:0000256" key="9">
    <source>
        <dbReference type="HAMAP-Rule" id="MF_01023"/>
    </source>
</evidence>
<dbReference type="InterPro" id="IPR001917">
    <property type="entry name" value="Aminotrans_II_pyridoxalP_BS"/>
</dbReference>
<evidence type="ECO:0000256" key="2">
    <source>
        <dbReference type="ARBA" id="ARBA00007970"/>
    </source>
</evidence>
<dbReference type="UniPathway" id="UPA00031">
    <property type="reaction ID" value="UER00012"/>
</dbReference>
<comment type="similarity">
    <text evidence="2 9">Belongs to the class-II pyridoxal-phosphate-dependent aminotransferase family. Histidinol-phosphate aminotransferase subfamily.</text>
</comment>
<evidence type="ECO:0000256" key="1">
    <source>
        <dbReference type="ARBA" id="ARBA00001933"/>
    </source>
</evidence>
<evidence type="ECO:0000313" key="11">
    <source>
        <dbReference type="EMBL" id="SHF38258.1"/>
    </source>
</evidence>
<dbReference type="OrthoDB" id="9813612at2"/>
<dbReference type="InterPro" id="IPR015424">
    <property type="entry name" value="PyrdxlP-dep_Trfase"/>
</dbReference>
<dbReference type="EC" id="2.6.1.9" evidence="9"/>
<reference evidence="11 12" key="1">
    <citation type="submission" date="2016-11" db="EMBL/GenBank/DDBJ databases">
        <authorList>
            <person name="Jaros S."/>
            <person name="Januszkiewicz K."/>
            <person name="Wedrychowicz H."/>
        </authorList>
    </citation>
    <scope>NUCLEOTIDE SEQUENCE [LARGE SCALE GENOMIC DNA]</scope>
    <source>
        <strain evidence="11 12">DSM 17918</strain>
    </source>
</reference>
<keyword evidence="5 9" id="KW-0028">Amino-acid biosynthesis</keyword>
<dbReference type="PANTHER" id="PTHR42885">
    <property type="entry name" value="HISTIDINOL-PHOSPHATE AMINOTRANSFERASE-RELATED"/>
    <property type="match status" value="1"/>
</dbReference>
<evidence type="ECO:0000256" key="5">
    <source>
        <dbReference type="ARBA" id="ARBA00022605"/>
    </source>
</evidence>
<dbReference type="Gene3D" id="3.90.1150.10">
    <property type="entry name" value="Aspartate Aminotransferase, domain 1"/>
    <property type="match status" value="1"/>
</dbReference>
<dbReference type="InterPro" id="IPR015421">
    <property type="entry name" value="PyrdxlP-dep_Trfase_major"/>
</dbReference>
<dbReference type="AlphaFoldDB" id="A0A1M5B731"/>
<feature type="modified residue" description="N6-(pyridoxal phosphate)lysine" evidence="9">
    <location>
        <position position="213"/>
    </location>
</feature>
<keyword evidence="12" id="KW-1185">Reference proteome</keyword>
<dbReference type="GO" id="GO:0000105">
    <property type="term" value="P:L-histidine biosynthetic process"/>
    <property type="evidence" value="ECO:0007669"/>
    <property type="project" value="UniProtKB-UniRule"/>
</dbReference>
<evidence type="ECO:0000256" key="4">
    <source>
        <dbReference type="ARBA" id="ARBA00022576"/>
    </source>
</evidence>
<dbReference type="InterPro" id="IPR015422">
    <property type="entry name" value="PyrdxlP-dep_Trfase_small"/>
</dbReference>
<accession>A0A1M5B731</accession>
<comment type="catalytic activity">
    <reaction evidence="9">
        <text>L-histidinol phosphate + 2-oxoglutarate = 3-(imidazol-4-yl)-2-oxopropyl phosphate + L-glutamate</text>
        <dbReference type="Rhea" id="RHEA:23744"/>
        <dbReference type="ChEBI" id="CHEBI:16810"/>
        <dbReference type="ChEBI" id="CHEBI:29985"/>
        <dbReference type="ChEBI" id="CHEBI:57766"/>
        <dbReference type="ChEBI" id="CHEBI:57980"/>
        <dbReference type="EC" id="2.6.1.9"/>
    </reaction>
</comment>
<dbReference type="STRING" id="1121256.SAMN02746089_01802"/>
<dbReference type="CDD" id="cd00609">
    <property type="entry name" value="AAT_like"/>
    <property type="match status" value="1"/>
</dbReference>
<dbReference type="RefSeq" id="WP_073344294.1">
    <property type="nucleotide sequence ID" value="NZ_FQVH01000020.1"/>
</dbReference>
<keyword evidence="8 9" id="KW-0368">Histidine biosynthesis</keyword>
<evidence type="ECO:0000256" key="7">
    <source>
        <dbReference type="ARBA" id="ARBA00022898"/>
    </source>
</evidence>
<dbReference type="InterPro" id="IPR004839">
    <property type="entry name" value="Aminotransferase_I/II_large"/>
</dbReference>
<keyword evidence="6 9" id="KW-0808">Transferase</keyword>
<dbReference type="SUPFAM" id="SSF53383">
    <property type="entry name" value="PLP-dependent transferases"/>
    <property type="match status" value="1"/>
</dbReference>
<dbReference type="GO" id="GO:0030170">
    <property type="term" value="F:pyridoxal phosphate binding"/>
    <property type="evidence" value="ECO:0007669"/>
    <property type="project" value="InterPro"/>
</dbReference>
<dbReference type="InterPro" id="IPR005861">
    <property type="entry name" value="HisP_aminotrans"/>
</dbReference>
<keyword evidence="7 9" id="KW-0663">Pyridoxal phosphate</keyword>
<dbReference type="Gene3D" id="3.40.640.10">
    <property type="entry name" value="Type I PLP-dependent aspartate aminotransferase-like (Major domain)"/>
    <property type="match status" value="1"/>
</dbReference>
<dbReference type="PANTHER" id="PTHR42885:SF2">
    <property type="entry name" value="HISTIDINOL-PHOSPHATE AMINOTRANSFERASE"/>
    <property type="match status" value="1"/>
</dbReference>
<dbReference type="Proteomes" id="UP000184088">
    <property type="component" value="Unassembled WGS sequence"/>
</dbReference>
<organism evidence="11 12">
    <name type="scientific">Caldanaerobius fijiensis DSM 17918</name>
    <dbReference type="NCBI Taxonomy" id="1121256"/>
    <lineage>
        <taxon>Bacteria</taxon>
        <taxon>Bacillati</taxon>
        <taxon>Bacillota</taxon>
        <taxon>Clostridia</taxon>
        <taxon>Thermoanaerobacterales</taxon>
        <taxon>Thermoanaerobacteraceae</taxon>
        <taxon>Caldanaerobius</taxon>
    </lineage>
</organism>
<dbReference type="NCBIfam" id="TIGR01141">
    <property type="entry name" value="hisC"/>
    <property type="match status" value="1"/>
</dbReference>
<evidence type="ECO:0000313" key="12">
    <source>
        <dbReference type="Proteomes" id="UP000184088"/>
    </source>
</evidence>
<proteinExistence type="inferred from homology"/>
<protein>
    <recommendedName>
        <fullName evidence="9">Histidinol-phosphate aminotransferase</fullName>
        <ecNumber evidence="9">2.6.1.9</ecNumber>
    </recommendedName>
    <alternativeName>
        <fullName evidence="9">Imidazole acetol-phosphate transaminase</fullName>
    </alternativeName>
</protein>
<comment type="cofactor">
    <cofactor evidence="1 9">
        <name>pyridoxal 5'-phosphate</name>
        <dbReference type="ChEBI" id="CHEBI:597326"/>
    </cofactor>
</comment>
<comment type="pathway">
    <text evidence="9">Amino-acid biosynthesis; L-histidine biosynthesis; L-histidine from 5-phospho-alpha-D-ribose 1-diphosphate: step 7/9.</text>
</comment>
<name>A0A1M5B731_9THEO</name>
<evidence type="ECO:0000256" key="6">
    <source>
        <dbReference type="ARBA" id="ARBA00022679"/>
    </source>
</evidence>
<feature type="domain" description="Aminotransferase class I/classII large" evidence="10">
    <location>
        <begin position="26"/>
        <end position="346"/>
    </location>
</feature>
<evidence type="ECO:0000256" key="8">
    <source>
        <dbReference type="ARBA" id="ARBA00023102"/>
    </source>
</evidence>
<dbReference type="Pfam" id="PF00155">
    <property type="entry name" value="Aminotran_1_2"/>
    <property type="match status" value="1"/>
</dbReference>